<dbReference type="PANTHER" id="PTHR34405:SF3">
    <property type="entry name" value="CRISPR-ASSOCIATED ENDORIBONUCLEASE CAS2 3"/>
    <property type="match status" value="1"/>
</dbReference>
<evidence type="ECO:0000256" key="2">
    <source>
        <dbReference type="ARBA" id="ARBA00009959"/>
    </source>
</evidence>
<gene>
    <name evidence="9 11" type="primary">cas2</name>
    <name evidence="11" type="ORF">DEQ80_10405</name>
</gene>
<keyword evidence="4 9" id="KW-0479">Metal-binding</keyword>
<dbReference type="PIRSF" id="PIRSF032582">
    <property type="entry name" value="Cas2"/>
    <property type="match status" value="1"/>
</dbReference>
<reference evidence="11 12" key="1">
    <citation type="journal article" date="2018" name="Nat. Biotechnol.">
        <title>A standardized bacterial taxonomy based on genome phylogeny substantially revises the tree of life.</title>
        <authorList>
            <person name="Parks D.H."/>
            <person name="Chuvochina M."/>
            <person name="Waite D.W."/>
            <person name="Rinke C."/>
            <person name="Skarshewski A."/>
            <person name="Chaumeil P.A."/>
            <person name="Hugenholtz P."/>
        </authorList>
    </citation>
    <scope>NUCLEOTIDE SEQUENCE [LARGE SCALE GENOMIC DNA]</scope>
    <source>
        <strain evidence="11">UBA8781</strain>
    </source>
</reference>
<proteinExistence type="inferred from homology"/>
<dbReference type="STRING" id="229919.GCA_001050195_00209"/>
<evidence type="ECO:0000256" key="10">
    <source>
        <dbReference type="PIRNR" id="PIRNR032582"/>
    </source>
</evidence>
<dbReference type="RefSeq" id="WP_062188874.1">
    <property type="nucleotide sequence ID" value="NZ_DF967965.1"/>
</dbReference>
<dbReference type="NCBIfam" id="TIGR01573">
    <property type="entry name" value="cas2"/>
    <property type="match status" value="1"/>
</dbReference>
<dbReference type="EC" id="3.1.-.-" evidence="9"/>
<dbReference type="CDD" id="cd09725">
    <property type="entry name" value="Cas2_I_II_III"/>
    <property type="match status" value="1"/>
</dbReference>
<evidence type="ECO:0000256" key="9">
    <source>
        <dbReference type="HAMAP-Rule" id="MF_01471"/>
    </source>
</evidence>
<keyword evidence="5 9" id="KW-0255">Endonuclease</keyword>
<dbReference type="GO" id="GO:0046872">
    <property type="term" value="F:metal ion binding"/>
    <property type="evidence" value="ECO:0007669"/>
    <property type="project" value="UniProtKB-UniRule"/>
</dbReference>
<dbReference type="Proteomes" id="UP000264141">
    <property type="component" value="Unassembled WGS sequence"/>
</dbReference>
<dbReference type="HAMAP" id="MF_01471">
    <property type="entry name" value="Cas2"/>
    <property type="match status" value="1"/>
</dbReference>
<dbReference type="PANTHER" id="PTHR34405">
    <property type="entry name" value="CRISPR-ASSOCIATED ENDORIBONUCLEASE CAS2"/>
    <property type="match status" value="1"/>
</dbReference>
<dbReference type="Gene3D" id="3.30.70.240">
    <property type="match status" value="1"/>
</dbReference>
<organism evidence="11 12">
    <name type="scientific">Anaerolinea thermolimosa</name>
    <dbReference type="NCBI Taxonomy" id="229919"/>
    <lineage>
        <taxon>Bacteria</taxon>
        <taxon>Bacillati</taxon>
        <taxon>Chloroflexota</taxon>
        <taxon>Anaerolineae</taxon>
        <taxon>Anaerolineales</taxon>
        <taxon>Anaerolineaceae</taxon>
        <taxon>Anaerolinea</taxon>
    </lineage>
</organism>
<evidence type="ECO:0000313" key="11">
    <source>
        <dbReference type="EMBL" id="HCE18259.1"/>
    </source>
</evidence>
<dbReference type="AlphaFoldDB" id="A0A3D1JI53"/>
<evidence type="ECO:0000256" key="3">
    <source>
        <dbReference type="ARBA" id="ARBA00022722"/>
    </source>
</evidence>
<dbReference type="Pfam" id="PF09827">
    <property type="entry name" value="CRISPR_Cas2"/>
    <property type="match status" value="1"/>
</dbReference>
<dbReference type="InterPro" id="IPR019199">
    <property type="entry name" value="Virulence_VapD/CRISPR_Cas2"/>
</dbReference>
<keyword evidence="8 9" id="KW-0051">Antiviral defense</keyword>
<evidence type="ECO:0000256" key="1">
    <source>
        <dbReference type="ARBA" id="ARBA00001946"/>
    </source>
</evidence>
<name>A0A3D1JI53_9CHLR</name>
<evidence type="ECO:0000313" key="12">
    <source>
        <dbReference type="Proteomes" id="UP000264141"/>
    </source>
</evidence>
<keyword evidence="7 9" id="KW-0460">Magnesium</keyword>
<evidence type="ECO:0000256" key="7">
    <source>
        <dbReference type="ARBA" id="ARBA00022842"/>
    </source>
</evidence>
<comment type="function">
    <text evidence="9">CRISPR (clustered regularly interspaced short palindromic repeat), is an adaptive immune system that provides protection against mobile genetic elements (viruses, transposable elements and conjugative plasmids). CRISPR clusters contain sequences complementary to antecedent mobile elements and target invading nucleic acids. CRISPR clusters are transcribed and processed into CRISPR RNA (crRNA). Functions as a ssRNA-specific endoribonuclease. Involved in the integration of spacer DNA into the CRISPR cassette.</text>
</comment>
<comment type="similarity">
    <text evidence="2 9 10">Belongs to the CRISPR-associated endoribonuclease Cas2 protein family.</text>
</comment>
<keyword evidence="6 9" id="KW-0378">Hydrolase</keyword>
<evidence type="ECO:0000256" key="4">
    <source>
        <dbReference type="ARBA" id="ARBA00022723"/>
    </source>
</evidence>
<comment type="caution">
    <text evidence="11">The sequence shown here is derived from an EMBL/GenBank/DDBJ whole genome shotgun (WGS) entry which is preliminary data.</text>
</comment>
<dbReference type="GO" id="GO:0004521">
    <property type="term" value="F:RNA endonuclease activity"/>
    <property type="evidence" value="ECO:0007669"/>
    <property type="project" value="UniProtKB-UniRule"/>
</dbReference>
<comment type="subunit">
    <text evidence="9">Homodimer, forms a heterotetramer with a Cas1 homodimer.</text>
</comment>
<sequence>MEERAFYLLAYDIADDRRRQRIARLMESMGVRVQGSVFEAYMNASELERTLRRAQKYFRKEEDSLRIYPLCAACRSKVRTLGRGELTPPPGVKIV</sequence>
<evidence type="ECO:0000256" key="5">
    <source>
        <dbReference type="ARBA" id="ARBA00022759"/>
    </source>
</evidence>
<evidence type="ECO:0000256" key="8">
    <source>
        <dbReference type="ARBA" id="ARBA00023118"/>
    </source>
</evidence>
<dbReference type="GO" id="GO:0043571">
    <property type="term" value="P:maintenance of CRISPR repeat elements"/>
    <property type="evidence" value="ECO:0007669"/>
    <property type="project" value="UniProtKB-UniRule"/>
</dbReference>
<accession>A0A3D1JI53</accession>
<keyword evidence="3 9" id="KW-0540">Nuclease</keyword>
<dbReference type="SUPFAM" id="SSF143430">
    <property type="entry name" value="TTP0101/SSO1404-like"/>
    <property type="match status" value="1"/>
</dbReference>
<feature type="binding site" evidence="9">
    <location>
        <position position="12"/>
    </location>
    <ligand>
        <name>Mg(2+)</name>
        <dbReference type="ChEBI" id="CHEBI:18420"/>
        <note>catalytic</note>
    </ligand>
</feature>
<evidence type="ECO:0000256" key="6">
    <source>
        <dbReference type="ARBA" id="ARBA00022801"/>
    </source>
</evidence>
<dbReference type="EMBL" id="DPBP01000041">
    <property type="protein sequence ID" value="HCE18259.1"/>
    <property type="molecule type" value="Genomic_DNA"/>
</dbReference>
<dbReference type="InterPro" id="IPR021127">
    <property type="entry name" value="CRISPR_associated_Cas2"/>
</dbReference>
<dbReference type="GO" id="GO:0016787">
    <property type="term" value="F:hydrolase activity"/>
    <property type="evidence" value="ECO:0007669"/>
    <property type="project" value="UniProtKB-KW"/>
</dbReference>
<dbReference type="OrthoDB" id="9798176at2"/>
<comment type="cofactor">
    <cofactor evidence="1 9">
        <name>Mg(2+)</name>
        <dbReference type="ChEBI" id="CHEBI:18420"/>
    </cofactor>
</comment>
<dbReference type="GO" id="GO:0051607">
    <property type="term" value="P:defense response to virus"/>
    <property type="evidence" value="ECO:0007669"/>
    <property type="project" value="UniProtKB-UniRule"/>
</dbReference>
<protein>
    <recommendedName>
        <fullName evidence="9">CRISPR-associated endoribonuclease Cas2</fullName>
        <ecNumber evidence="9">3.1.-.-</ecNumber>
    </recommendedName>
</protein>